<evidence type="ECO:0000313" key="13">
    <source>
        <dbReference type="EMBL" id="TDQ46785.1"/>
    </source>
</evidence>
<evidence type="ECO:0000256" key="7">
    <source>
        <dbReference type="ARBA" id="ARBA00023002"/>
    </source>
</evidence>
<dbReference type="Pfam" id="PF08546">
    <property type="entry name" value="ApbA_C"/>
    <property type="match status" value="1"/>
</dbReference>
<evidence type="ECO:0000256" key="1">
    <source>
        <dbReference type="ARBA" id="ARBA00004994"/>
    </source>
</evidence>
<evidence type="ECO:0000256" key="4">
    <source>
        <dbReference type="ARBA" id="ARBA00019465"/>
    </source>
</evidence>
<dbReference type="InterPro" id="IPR013752">
    <property type="entry name" value="KPA_reductase"/>
</dbReference>
<protein>
    <recommendedName>
        <fullName evidence="4 10">2-dehydropantoate 2-reductase</fullName>
        <ecNumber evidence="3 10">1.1.1.169</ecNumber>
    </recommendedName>
    <alternativeName>
        <fullName evidence="8 10">Ketopantoate reductase</fullName>
    </alternativeName>
</protein>
<dbReference type="SUPFAM" id="SSF48179">
    <property type="entry name" value="6-phosphogluconate dehydrogenase C-terminal domain-like"/>
    <property type="match status" value="1"/>
</dbReference>
<sequence length="339" mass="37393">MQPAQPPFRRRGKKIRVGLSHVTVLNESVERNVIWHILGAGAQGLLWAYGLHQSHQHCRLLVRNSIPGAMATYQSGDRTVHFSVSMLTAELVQEPIEYLLVTVKANQARQALQSIRSELSDDAIVVLMQNGIGVESLARAVLPPRTRFLLGSSTHGSYRQSANHIVHAGQGQMLIGDDTGQISADHPAIQLLQQTPLNVRWHDNIQRVLWHKLAVNACANPLTALLNCRNGELRQQPVAQSWLPALIEETCAVLAAEGHPLAVSELRQKIEQVLQITAANFSSTQQDYLAGRETELAFINGTLIRCAEIHGIEVPAHREILRIVEQRGSLGAWQALSNS</sequence>
<dbReference type="EC" id="1.1.1.169" evidence="3 10"/>
<keyword evidence="7 10" id="KW-0560">Oxidoreductase</keyword>
<dbReference type="GO" id="GO:0050661">
    <property type="term" value="F:NADP binding"/>
    <property type="evidence" value="ECO:0007669"/>
    <property type="project" value="TreeGrafter"/>
</dbReference>
<dbReference type="InterPro" id="IPR013332">
    <property type="entry name" value="KPR_N"/>
</dbReference>
<evidence type="ECO:0000259" key="12">
    <source>
        <dbReference type="Pfam" id="PF08546"/>
    </source>
</evidence>
<accession>A0A4R6UNL8</accession>
<keyword evidence="14" id="KW-1185">Reference proteome</keyword>
<dbReference type="NCBIfam" id="TIGR00745">
    <property type="entry name" value="apbA_panE"/>
    <property type="match status" value="1"/>
</dbReference>
<evidence type="ECO:0000256" key="5">
    <source>
        <dbReference type="ARBA" id="ARBA00022655"/>
    </source>
</evidence>
<evidence type="ECO:0000259" key="11">
    <source>
        <dbReference type="Pfam" id="PF02558"/>
    </source>
</evidence>
<dbReference type="EMBL" id="SNYM01000012">
    <property type="protein sequence ID" value="TDQ46785.1"/>
    <property type="molecule type" value="Genomic_DNA"/>
</dbReference>
<dbReference type="Gene3D" id="1.10.1040.10">
    <property type="entry name" value="N-(1-d-carboxylethyl)-l-norvaline Dehydrogenase, domain 2"/>
    <property type="match status" value="1"/>
</dbReference>
<dbReference type="AlphaFoldDB" id="A0A4R6UNL8"/>
<dbReference type="InterPro" id="IPR003710">
    <property type="entry name" value="ApbA"/>
</dbReference>
<dbReference type="PANTHER" id="PTHR43765">
    <property type="entry name" value="2-DEHYDROPANTOATE 2-REDUCTASE-RELATED"/>
    <property type="match status" value="1"/>
</dbReference>
<evidence type="ECO:0000256" key="2">
    <source>
        <dbReference type="ARBA" id="ARBA00007870"/>
    </source>
</evidence>
<evidence type="ECO:0000256" key="9">
    <source>
        <dbReference type="ARBA" id="ARBA00048793"/>
    </source>
</evidence>
<proteinExistence type="inferred from homology"/>
<comment type="catalytic activity">
    <reaction evidence="9 10">
        <text>(R)-pantoate + NADP(+) = 2-dehydropantoate + NADPH + H(+)</text>
        <dbReference type="Rhea" id="RHEA:16233"/>
        <dbReference type="ChEBI" id="CHEBI:11561"/>
        <dbReference type="ChEBI" id="CHEBI:15378"/>
        <dbReference type="ChEBI" id="CHEBI:15980"/>
        <dbReference type="ChEBI" id="CHEBI:57783"/>
        <dbReference type="ChEBI" id="CHEBI:58349"/>
        <dbReference type="EC" id="1.1.1.169"/>
    </reaction>
</comment>
<comment type="function">
    <text evidence="10">Catalyzes the NADPH-dependent reduction of ketopantoate into pantoic acid.</text>
</comment>
<keyword evidence="5 10" id="KW-0566">Pantothenate biosynthesis</keyword>
<dbReference type="GO" id="GO:0008677">
    <property type="term" value="F:2-dehydropantoate 2-reductase activity"/>
    <property type="evidence" value="ECO:0007669"/>
    <property type="project" value="UniProtKB-EC"/>
</dbReference>
<feature type="domain" description="Ketopantoate reductase C-terminal" evidence="12">
    <location>
        <begin position="204"/>
        <end position="326"/>
    </location>
</feature>
<keyword evidence="6 10" id="KW-0521">NADP</keyword>
<dbReference type="UniPathway" id="UPA00028">
    <property type="reaction ID" value="UER00004"/>
</dbReference>
<dbReference type="Proteomes" id="UP000295375">
    <property type="component" value="Unassembled WGS sequence"/>
</dbReference>
<comment type="similarity">
    <text evidence="2 10">Belongs to the ketopantoate reductase family.</text>
</comment>
<evidence type="ECO:0000313" key="14">
    <source>
        <dbReference type="Proteomes" id="UP000295375"/>
    </source>
</evidence>
<dbReference type="GO" id="GO:0005737">
    <property type="term" value="C:cytoplasm"/>
    <property type="evidence" value="ECO:0007669"/>
    <property type="project" value="TreeGrafter"/>
</dbReference>
<dbReference type="PANTHER" id="PTHR43765:SF2">
    <property type="entry name" value="2-DEHYDROPANTOATE 2-REDUCTASE"/>
    <property type="match status" value="1"/>
</dbReference>
<evidence type="ECO:0000256" key="3">
    <source>
        <dbReference type="ARBA" id="ARBA00013014"/>
    </source>
</evidence>
<reference evidence="13 14" key="1">
    <citation type="submission" date="2019-03" db="EMBL/GenBank/DDBJ databases">
        <title>Genomic Encyclopedia of Type Strains, Phase IV (KMG-IV): sequencing the most valuable type-strain genomes for metagenomic binning, comparative biology and taxonomic classification.</title>
        <authorList>
            <person name="Goeker M."/>
        </authorList>
    </citation>
    <scope>NUCLEOTIDE SEQUENCE [LARGE SCALE GENOMIC DNA]</scope>
    <source>
        <strain evidence="13 14">DSM 103792</strain>
    </source>
</reference>
<gene>
    <name evidence="13" type="ORF">EV696_11240</name>
</gene>
<dbReference type="Gene3D" id="3.40.50.720">
    <property type="entry name" value="NAD(P)-binding Rossmann-like Domain"/>
    <property type="match status" value="1"/>
</dbReference>
<dbReference type="InterPro" id="IPR036291">
    <property type="entry name" value="NAD(P)-bd_dom_sf"/>
</dbReference>
<dbReference type="RefSeq" id="WP_157591248.1">
    <property type="nucleotide sequence ID" value="NZ_CP037953.1"/>
</dbReference>
<dbReference type="InterPro" id="IPR050838">
    <property type="entry name" value="Ketopantoate_reductase"/>
</dbReference>
<dbReference type="InterPro" id="IPR008927">
    <property type="entry name" value="6-PGluconate_DH-like_C_sf"/>
</dbReference>
<dbReference type="InterPro" id="IPR013328">
    <property type="entry name" value="6PGD_dom2"/>
</dbReference>
<feature type="domain" description="Ketopantoate reductase N-terminal" evidence="11">
    <location>
        <begin position="35"/>
        <end position="177"/>
    </location>
</feature>
<comment type="caution">
    <text evidence="13">The sequence shown here is derived from an EMBL/GenBank/DDBJ whole genome shotgun (WGS) entry which is preliminary data.</text>
</comment>
<dbReference type="SUPFAM" id="SSF51735">
    <property type="entry name" value="NAD(P)-binding Rossmann-fold domains"/>
    <property type="match status" value="1"/>
</dbReference>
<comment type="pathway">
    <text evidence="1 10">Cofactor biosynthesis; (R)-pantothenate biosynthesis; (R)-pantoate from 3-methyl-2-oxobutanoate: step 2/2.</text>
</comment>
<dbReference type="Pfam" id="PF02558">
    <property type="entry name" value="ApbA"/>
    <property type="match status" value="1"/>
</dbReference>
<dbReference type="GO" id="GO:0015940">
    <property type="term" value="P:pantothenate biosynthetic process"/>
    <property type="evidence" value="ECO:0007669"/>
    <property type="project" value="UniProtKB-UniPathway"/>
</dbReference>
<organism evidence="13 14">
    <name type="scientific">Permianibacter aggregans</name>
    <dbReference type="NCBI Taxonomy" id="1510150"/>
    <lineage>
        <taxon>Bacteria</taxon>
        <taxon>Pseudomonadati</taxon>
        <taxon>Pseudomonadota</taxon>
        <taxon>Gammaproteobacteria</taxon>
        <taxon>Pseudomonadales</taxon>
        <taxon>Pseudomonadaceae</taxon>
        <taxon>Permianibacter</taxon>
    </lineage>
</organism>
<evidence type="ECO:0000256" key="6">
    <source>
        <dbReference type="ARBA" id="ARBA00022857"/>
    </source>
</evidence>
<name>A0A4R6UNL8_9GAMM</name>
<evidence type="ECO:0000256" key="10">
    <source>
        <dbReference type="RuleBase" id="RU362068"/>
    </source>
</evidence>
<evidence type="ECO:0000256" key="8">
    <source>
        <dbReference type="ARBA" id="ARBA00032024"/>
    </source>
</evidence>